<dbReference type="AlphaFoldDB" id="G2Y3E0"/>
<evidence type="ECO:0000313" key="1">
    <source>
        <dbReference type="EMBL" id="CCD47180.1"/>
    </source>
</evidence>
<dbReference type="HOGENOM" id="CLU_2426748_0_0_1"/>
<dbReference type="Proteomes" id="UP000008177">
    <property type="component" value="Unplaced contigs"/>
</dbReference>
<dbReference type="InParanoid" id="G2Y3E0"/>
<name>G2Y3E0_BOTF4</name>
<gene>
    <name evidence="1" type="ORF">BofuT4_P003390.1</name>
</gene>
<evidence type="ECO:0000313" key="2">
    <source>
        <dbReference type="Proteomes" id="UP000008177"/>
    </source>
</evidence>
<reference evidence="2" key="1">
    <citation type="journal article" date="2011" name="PLoS Genet.">
        <title>Genomic analysis of the necrotrophic fungal pathogens Sclerotinia sclerotiorum and Botrytis cinerea.</title>
        <authorList>
            <person name="Amselem J."/>
            <person name="Cuomo C.A."/>
            <person name="van Kan J.A."/>
            <person name="Viaud M."/>
            <person name="Benito E.P."/>
            <person name="Couloux A."/>
            <person name="Coutinho P.M."/>
            <person name="de Vries R.P."/>
            <person name="Dyer P.S."/>
            <person name="Fillinger S."/>
            <person name="Fournier E."/>
            <person name="Gout L."/>
            <person name="Hahn M."/>
            <person name="Kohn L."/>
            <person name="Lapalu N."/>
            <person name="Plummer K.M."/>
            <person name="Pradier J.M."/>
            <person name="Quevillon E."/>
            <person name="Sharon A."/>
            <person name="Simon A."/>
            <person name="ten Have A."/>
            <person name="Tudzynski B."/>
            <person name="Tudzynski P."/>
            <person name="Wincker P."/>
            <person name="Andrew M."/>
            <person name="Anthouard V."/>
            <person name="Beever R.E."/>
            <person name="Beffa R."/>
            <person name="Benoit I."/>
            <person name="Bouzid O."/>
            <person name="Brault B."/>
            <person name="Chen Z."/>
            <person name="Choquer M."/>
            <person name="Collemare J."/>
            <person name="Cotton P."/>
            <person name="Danchin E.G."/>
            <person name="Da Silva C."/>
            <person name="Gautier A."/>
            <person name="Giraud C."/>
            <person name="Giraud T."/>
            <person name="Gonzalez C."/>
            <person name="Grossetete S."/>
            <person name="Guldener U."/>
            <person name="Henrissat B."/>
            <person name="Howlett B.J."/>
            <person name="Kodira C."/>
            <person name="Kretschmer M."/>
            <person name="Lappartient A."/>
            <person name="Leroch M."/>
            <person name="Levis C."/>
            <person name="Mauceli E."/>
            <person name="Neuveglise C."/>
            <person name="Oeser B."/>
            <person name="Pearson M."/>
            <person name="Poulain J."/>
            <person name="Poussereau N."/>
            <person name="Quesneville H."/>
            <person name="Rascle C."/>
            <person name="Schumacher J."/>
            <person name="Segurens B."/>
            <person name="Sexton A."/>
            <person name="Silva E."/>
            <person name="Sirven C."/>
            <person name="Soanes D.M."/>
            <person name="Talbot N.J."/>
            <person name="Templeton M."/>
            <person name="Yandava C."/>
            <person name="Yarden O."/>
            <person name="Zeng Q."/>
            <person name="Rollins J.A."/>
            <person name="Lebrun M.H."/>
            <person name="Dickman M."/>
        </authorList>
    </citation>
    <scope>NUCLEOTIDE SEQUENCE [LARGE SCALE GENOMIC DNA]</scope>
    <source>
        <strain evidence="2">T4</strain>
    </source>
</reference>
<protein>
    <submittedName>
        <fullName evidence="1">Uncharacterized protein</fullName>
    </submittedName>
</protein>
<proteinExistence type="predicted"/>
<sequence>MPPFFRLPGDSSGSLSAEPYDTFHINMSNESIGKAVVGIQGVILRRLKMRPEISCYKSWYRSLLLGWEDIELSGAFDSPNNRFLSAEVFYP</sequence>
<dbReference type="EMBL" id="FQ790286">
    <property type="protein sequence ID" value="CCD47180.1"/>
    <property type="molecule type" value="Genomic_DNA"/>
</dbReference>
<accession>G2Y3E0</accession>
<organism evidence="1 2">
    <name type="scientific">Botryotinia fuckeliana (strain T4)</name>
    <name type="common">Noble rot fungus</name>
    <name type="synonym">Botrytis cinerea</name>
    <dbReference type="NCBI Taxonomy" id="999810"/>
    <lineage>
        <taxon>Eukaryota</taxon>
        <taxon>Fungi</taxon>
        <taxon>Dikarya</taxon>
        <taxon>Ascomycota</taxon>
        <taxon>Pezizomycotina</taxon>
        <taxon>Leotiomycetes</taxon>
        <taxon>Helotiales</taxon>
        <taxon>Sclerotiniaceae</taxon>
        <taxon>Botrytis</taxon>
    </lineage>
</organism>